<sequence length="205" mass="22437">MNDSNPAMSPHRHRHRNRNRVLLLGIFAIFFGSLIFAGVLRFSGWRPHGMKNKGELLQPPADLRAVAPKLLDGSAYRWTPINRTWRIALAPPADCGAECAKVAKDIHTVWELLGREAIRVDVLWLCASASCALPDGAPPQANLRLLQADAALRAQLPRADQVAWSGGRGVPVYVIDPNGFVILRYAAGADPGDLRSDLAKLLKLK</sequence>
<evidence type="ECO:0008006" key="4">
    <source>
        <dbReference type="Google" id="ProtNLM"/>
    </source>
</evidence>
<feature type="transmembrane region" description="Helical" evidence="1">
    <location>
        <begin position="21"/>
        <end position="42"/>
    </location>
</feature>
<organism evidence="2 3">
    <name type="scientific">Agrilutibacter terrestris</name>
    <dbReference type="NCBI Taxonomy" id="2865112"/>
    <lineage>
        <taxon>Bacteria</taxon>
        <taxon>Pseudomonadati</taxon>
        <taxon>Pseudomonadota</taxon>
        <taxon>Gammaproteobacteria</taxon>
        <taxon>Lysobacterales</taxon>
        <taxon>Lysobacteraceae</taxon>
        <taxon>Agrilutibacter</taxon>
    </lineage>
</organism>
<reference evidence="2 3" key="1">
    <citation type="submission" date="2020-08" db="EMBL/GenBank/DDBJ databases">
        <title>Lysobacter sp. II4 sp. nov., isolated from soil.</title>
        <authorList>
            <person name="Woo C.Y."/>
            <person name="Kim J."/>
        </authorList>
    </citation>
    <scope>NUCLEOTIDE SEQUENCE [LARGE SCALE GENOMIC DNA]</scope>
    <source>
        <strain evidence="2 3">II4</strain>
    </source>
</reference>
<keyword evidence="1" id="KW-0812">Transmembrane</keyword>
<dbReference type="EMBL" id="CP060820">
    <property type="protein sequence ID" value="QNP41819.1"/>
    <property type="molecule type" value="Genomic_DNA"/>
</dbReference>
<accession>A0A7H0G0K3</accession>
<keyword evidence="1" id="KW-0472">Membrane</keyword>
<dbReference type="KEGG" id="lsx:H8B22_06340"/>
<evidence type="ECO:0000313" key="3">
    <source>
        <dbReference type="Proteomes" id="UP000516018"/>
    </source>
</evidence>
<keyword evidence="3" id="KW-1185">Reference proteome</keyword>
<protein>
    <recommendedName>
        <fullName evidence="4">Thioredoxin domain-containing protein</fullName>
    </recommendedName>
</protein>
<dbReference type="AlphaFoldDB" id="A0A7H0G0K3"/>
<evidence type="ECO:0000313" key="2">
    <source>
        <dbReference type="EMBL" id="QNP41819.1"/>
    </source>
</evidence>
<dbReference type="Proteomes" id="UP000516018">
    <property type="component" value="Chromosome"/>
</dbReference>
<gene>
    <name evidence="2" type="ORF">H8B22_06340</name>
</gene>
<evidence type="ECO:0000256" key="1">
    <source>
        <dbReference type="SAM" id="Phobius"/>
    </source>
</evidence>
<proteinExistence type="predicted"/>
<keyword evidence="1" id="KW-1133">Transmembrane helix</keyword>
<name>A0A7H0G0K3_9GAMM</name>